<reference evidence="3 4" key="1">
    <citation type="submission" date="2018-08" db="EMBL/GenBank/DDBJ databases">
        <title>A genome reference for cultivated species of the human gut microbiota.</title>
        <authorList>
            <person name="Zou Y."/>
            <person name="Xue W."/>
            <person name="Luo G."/>
        </authorList>
    </citation>
    <scope>NUCLEOTIDE SEQUENCE [LARGE SCALE GENOMIC DNA]</scope>
    <source>
        <strain evidence="3 4">AM12-54</strain>
    </source>
</reference>
<dbReference type="PANTHER" id="PTHR46112:SF2">
    <property type="entry name" value="XAA-PRO AMINOPEPTIDASE P-RELATED"/>
    <property type="match status" value="1"/>
</dbReference>
<dbReference type="InterPro" id="IPR029149">
    <property type="entry name" value="Creatin/AminoP/Spt16_N"/>
</dbReference>
<dbReference type="Pfam" id="PF01321">
    <property type="entry name" value="Creatinase_N"/>
    <property type="match status" value="1"/>
</dbReference>
<evidence type="ECO:0000259" key="1">
    <source>
        <dbReference type="Pfam" id="PF00557"/>
    </source>
</evidence>
<dbReference type="Pfam" id="PF00557">
    <property type="entry name" value="Peptidase_M24"/>
    <property type="match status" value="1"/>
</dbReference>
<sequence length="399" mass="45156">MIEKEKTMSTNKRIFIPDHEYQERIQNAAKLIEKEHLDVLIVNSNEADYANARYFSGFWPLFERAGVAISASGDAALMVGPESRYFAADRSKIEKIFILKEYRESADPAYPELTPDTFQDVFHAIGVTQKNIRIGVASYLDTSVVIMDGIRAAFPDAEIVRADHIMTALRSVKSKNEINCLREGYRIAELAMQQVIQEIQPGMTELQMVGVAQRVIYENGAEYEGLPMYVFSESSTRHAISRSSYREFQKNDIVQLNLSARIDGYSAAVGYPIVLGKLEGRCREVVLFGLEAHRWTQKQIKAGIPASQIAKNFYNYYVDNGFKDNFVYGPLHGTGMIEVEAPWVETDSNYNLLENMTFQIDTFISTDTFGVRWEKGIAVTENGCDVLSQEIGTLYELDF</sequence>
<dbReference type="Gene3D" id="3.90.230.10">
    <property type="entry name" value="Creatinase/methionine aminopeptidase superfamily"/>
    <property type="match status" value="1"/>
</dbReference>
<feature type="domain" description="Creatinase N-terminal" evidence="2">
    <location>
        <begin position="24"/>
        <end position="172"/>
    </location>
</feature>
<evidence type="ECO:0000259" key="2">
    <source>
        <dbReference type="Pfam" id="PF01321"/>
    </source>
</evidence>
<dbReference type="Proteomes" id="UP000283992">
    <property type="component" value="Unassembled WGS sequence"/>
</dbReference>
<organism evidence="3 4">
    <name type="scientific">Mediterraneibacter gnavus</name>
    <name type="common">Ruminococcus gnavus</name>
    <dbReference type="NCBI Taxonomy" id="33038"/>
    <lineage>
        <taxon>Bacteria</taxon>
        <taxon>Bacillati</taxon>
        <taxon>Bacillota</taxon>
        <taxon>Clostridia</taxon>
        <taxon>Lachnospirales</taxon>
        <taxon>Lachnospiraceae</taxon>
        <taxon>Mediterraneibacter</taxon>
    </lineage>
</organism>
<keyword evidence="3" id="KW-0378">Hydrolase</keyword>
<keyword evidence="3" id="KW-0645">Protease</keyword>
<name>A0A8B3BWT5_MEDGN</name>
<dbReference type="GO" id="GO:0004177">
    <property type="term" value="F:aminopeptidase activity"/>
    <property type="evidence" value="ECO:0007669"/>
    <property type="project" value="UniProtKB-KW"/>
</dbReference>
<dbReference type="InterPro" id="IPR036005">
    <property type="entry name" value="Creatinase/aminopeptidase-like"/>
</dbReference>
<evidence type="ECO:0000313" key="3">
    <source>
        <dbReference type="EMBL" id="RHJ11433.1"/>
    </source>
</evidence>
<dbReference type="InterPro" id="IPR050659">
    <property type="entry name" value="Peptidase_M24B"/>
</dbReference>
<feature type="domain" description="Peptidase M24" evidence="1">
    <location>
        <begin position="180"/>
        <end position="381"/>
    </location>
</feature>
<dbReference type="SUPFAM" id="SSF55920">
    <property type="entry name" value="Creatinase/aminopeptidase"/>
    <property type="match status" value="1"/>
</dbReference>
<dbReference type="InterPro" id="IPR000994">
    <property type="entry name" value="Pept_M24"/>
</dbReference>
<dbReference type="Gene3D" id="3.40.350.10">
    <property type="entry name" value="Creatinase/prolidase N-terminal domain"/>
    <property type="match status" value="1"/>
</dbReference>
<comment type="caution">
    <text evidence="3">The sequence shown here is derived from an EMBL/GenBank/DDBJ whole genome shotgun (WGS) entry which is preliminary data.</text>
</comment>
<dbReference type="PANTHER" id="PTHR46112">
    <property type="entry name" value="AMINOPEPTIDASE"/>
    <property type="match status" value="1"/>
</dbReference>
<gene>
    <name evidence="3" type="ORF">DW142_09665</name>
</gene>
<keyword evidence="3" id="KW-0031">Aminopeptidase</keyword>
<protein>
    <submittedName>
        <fullName evidence="3">Aminopeptidase P family protein</fullName>
    </submittedName>
</protein>
<accession>A0A8B3BWT5</accession>
<dbReference type="SUPFAM" id="SSF53092">
    <property type="entry name" value="Creatinase/prolidase N-terminal domain"/>
    <property type="match status" value="1"/>
</dbReference>
<dbReference type="InterPro" id="IPR000587">
    <property type="entry name" value="Creatinase_N"/>
</dbReference>
<dbReference type="AlphaFoldDB" id="A0A8B3BWT5"/>
<evidence type="ECO:0000313" key="4">
    <source>
        <dbReference type="Proteomes" id="UP000283992"/>
    </source>
</evidence>
<dbReference type="EMBL" id="QRLN01000012">
    <property type="protein sequence ID" value="RHJ11433.1"/>
    <property type="molecule type" value="Genomic_DNA"/>
</dbReference>
<proteinExistence type="predicted"/>